<dbReference type="EMBL" id="DVOC01000027">
    <property type="protein sequence ID" value="HIU90692.1"/>
    <property type="molecule type" value="Genomic_DNA"/>
</dbReference>
<organism evidence="1 2">
    <name type="scientific">Candidatus Fimimonas merdipullorum</name>
    <dbReference type="NCBI Taxonomy" id="2840822"/>
    <lineage>
        <taxon>Bacteria</taxon>
        <taxon>Pseudomonadati</taxon>
        <taxon>Myxococcota</taxon>
        <taxon>Myxococcia</taxon>
        <taxon>Myxococcales</taxon>
        <taxon>Cystobacterineae</taxon>
        <taxon>Myxococcaceae</taxon>
        <taxon>Myxococcaceae incertae sedis</taxon>
        <taxon>Candidatus Fimimonas</taxon>
    </lineage>
</organism>
<reference evidence="1" key="2">
    <citation type="journal article" date="2021" name="PeerJ">
        <title>Extensive microbial diversity within the chicken gut microbiome revealed by metagenomics and culture.</title>
        <authorList>
            <person name="Gilroy R."/>
            <person name="Ravi A."/>
            <person name="Getino M."/>
            <person name="Pursley I."/>
            <person name="Horton D.L."/>
            <person name="Alikhan N.F."/>
            <person name="Baker D."/>
            <person name="Gharbi K."/>
            <person name="Hall N."/>
            <person name="Watson M."/>
            <person name="Adriaenssens E.M."/>
            <person name="Foster-Nyarko E."/>
            <person name="Jarju S."/>
            <person name="Secka A."/>
            <person name="Antonio M."/>
            <person name="Oren A."/>
            <person name="Chaudhuri R.R."/>
            <person name="La Ragione R."/>
            <person name="Hildebrand F."/>
            <person name="Pallen M.J."/>
        </authorList>
    </citation>
    <scope>NUCLEOTIDE SEQUENCE</scope>
    <source>
        <strain evidence="1">ChiHjej12B11-7776</strain>
    </source>
</reference>
<dbReference type="InterPro" id="IPR014245">
    <property type="entry name" value="Spore_III_AF"/>
</dbReference>
<evidence type="ECO:0000313" key="2">
    <source>
        <dbReference type="Proteomes" id="UP000886852"/>
    </source>
</evidence>
<gene>
    <name evidence="1" type="ORF">IAC72_01570</name>
</gene>
<proteinExistence type="predicted"/>
<accession>A0A9D1MWA2</accession>
<sequence>MKQWVMGVAGIALLAVLCDVVLPDGKTKKFVKTAIGIVVTYVVVSPLLKLAPQNVWWQSEQVQPQQQYLQYVASRYEEQTEKLRDCLEKSGFHSPDVNYDVSKGAAVVRFKESKSDELYLLARQAVAESKCSFLVYMEWSG</sequence>
<evidence type="ECO:0000313" key="1">
    <source>
        <dbReference type="EMBL" id="HIU90692.1"/>
    </source>
</evidence>
<dbReference type="AlphaFoldDB" id="A0A9D1MWA2"/>
<protein>
    <submittedName>
        <fullName evidence="1">Stage III sporulation protein AF</fullName>
    </submittedName>
</protein>
<dbReference type="Proteomes" id="UP000886852">
    <property type="component" value="Unassembled WGS sequence"/>
</dbReference>
<name>A0A9D1MWA2_9BACT</name>
<comment type="caution">
    <text evidence="1">The sequence shown here is derived from an EMBL/GenBank/DDBJ whole genome shotgun (WGS) entry which is preliminary data.</text>
</comment>
<reference evidence="1" key="1">
    <citation type="submission" date="2020-10" db="EMBL/GenBank/DDBJ databases">
        <authorList>
            <person name="Gilroy R."/>
        </authorList>
    </citation>
    <scope>NUCLEOTIDE SEQUENCE</scope>
    <source>
        <strain evidence="1">ChiHjej12B11-7776</strain>
    </source>
</reference>
<dbReference type="Pfam" id="PF09581">
    <property type="entry name" value="Spore_III_AF"/>
    <property type="match status" value="1"/>
</dbReference>